<dbReference type="OrthoDB" id="4868762at2759"/>
<evidence type="ECO:0000313" key="4">
    <source>
        <dbReference type="Proteomes" id="UP000323067"/>
    </source>
</evidence>
<evidence type="ECO:0000313" key="3">
    <source>
        <dbReference type="EMBL" id="ATY63585.1"/>
    </source>
</evidence>
<keyword evidence="1" id="KW-0732">Signal</keyword>
<feature type="chain" id="PRO_5014157878" description="Pierisin-like domain-containing protein" evidence="1">
    <location>
        <begin position="22"/>
        <end position="418"/>
    </location>
</feature>
<protein>
    <recommendedName>
        <fullName evidence="2">Pierisin-like domain-containing protein</fullName>
    </recommendedName>
</protein>
<dbReference type="Gene3D" id="3.90.210.10">
    <property type="entry name" value="Heat-Labile Enterotoxin, subunit A"/>
    <property type="match status" value="1"/>
</dbReference>
<reference evidence="3 4" key="1">
    <citation type="journal article" date="2017" name="BMC Genomics">
        <title>Chromosome level assembly and secondary metabolite potential of the parasitic fungus Cordyceps militaris.</title>
        <authorList>
            <person name="Kramer G.J."/>
            <person name="Nodwell J.R."/>
        </authorList>
    </citation>
    <scope>NUCLEOTIDE SEQUENCE [LARGE SCALE GENOMIC DNA]</scope>
    <source>
        <strain evidence="3 4">ATCC 34164</strain>
    </source>
</reference>
<organism evidence="3 4">
    <name type="scientific">Cordyceps militaris</name>
    <name type="common">Caterpillar fungus</name>
    <name type="synonym">Clavaria militaris</name>
    <dbReference type="NCBI Taxonomy" id="73501"/>
    <lineage>
        <taxon>Eukaryota</taxon>
        <taxon>Fungi</taxon>
        <taxon>Dikarya</taxon>
        <taxon>Ascomycota</taxon>
        <taxon>Pezizomycotina</taxon>
        <taxon>Sordariomycetes</taxon>
        <taxon>Hypocreomycetidae</taxon>
        <taxon>Hypocreales</taxon>
        <taxon>Cordycipitaceae</taxon>
        <taxon>Cordyceps</taxon>
    </lineage>
</organism>
<feature type="signal peptide" evidence="1">
    <location>
        <begin position="1"/>
        <end position="21"/>
    </location>
</feature>
<dbReference type="SUPFAM" id="SSF56399">
    <property type="entry name" value="ADP-ribosylation"/>
    <property type="match status" value="1"/>
</dbReference>
<sequence>MQPHLLAALLALRAFAAPQSAGEEPSVDVDGIVVEDGVELDSNFIVDPIFEILSNYTTMPEIQPLASRQSPPSDPSTVTAEVASKMKAPGGGEKGVFYRGDSRPPSVIFSEGFGPQGSDKSLRNHLSFVGNSGLVSLSRSPETAESYAFGRSGEKLQTGYVYVIAPKDLPDGYWVPGIYAPEKNPAVARNQEFAVAGSVPASSISHAYEVKIDNPSARGTKIKNHDYALKKSPSCFGFGVKHALCDPAKYTAKAPTGRRVRTKVSRNFRAGARAGGAIAFAVLSPYAHDVLDMVKAWDNPVGNAVKWFDNSMASLQEAIGGPQVPEIYGNTLKLRMICWFRGEQQWKNAVDHACDRLRKSEQPAPSPESKRLKSVNDVLNVCDKAENQDVLVPNEDMRGELRERCEEFREKAKEQDTA</sequence>
<dbReference type="InterPro" id="IPR054695">
    <property type="entry name" value="Pierisin-like_dom"/>
</dbReference>
<name>A0A2H4SKF4_CORMI</name>
<accession>A0A2H4SKF4</accession>
<dbReference type="EMBL" id="CP023324">
    <property type="protein sequence ID" value="ATY63585.1"/>
    <property type="molecule type" value="Genomic_DNA"/>
</dbReference>
<dbReference type="VEuPathDB" id="FungiDB:A9K55_007119"/>
<dbReference type="VEuPathDB" id="FungiDB:CCM_07902"/>
<proteinExistence type="predicted"/>
<gene>
    <name evidence="3" type="ORF">A9K55_007119</name>
</gene>
<feature type="domain" description="Pierisin-like" evidence="2">
    <location>
        <begin position="98"/>
        <end position="212"/>
    </location>
</feature>
<evidence type="ECO:0000256" key="1">
    <source>
        <dbReference type="SAM" id="SignalP"/>
    </source>
</evidence>
<dbReference type="Pfam" id="PF22596">
    <property type="entry name" value="Scabin-like"/>
    <property type="match status" value="1"/>
</dbReference>
<dbReference type="AlphaFoldDB" id="A0A2H4SKF4"/>
<dbReference type="Proteomes" id="UP000323067">
    <property type="component" value="Chromosome vii"/>
</dbReference>
<evidence type="ECO:0000259" key="2">
    <source>
        <dbReference type="Pfam" id="PF22596"/>
    </source>
</evidence>